<organism evidence="4">
    <name type="scientific">Gongylonema pulchrum</name>
    <dbReference type="NCBI Taxonomy" id="637853"/>
    <lineage>
        <taxon>Eukaryota</taxon>
        <taxon>Metazoa</taxon>
        <taxon>Ecdysozoa</taxon>
        <taxon>Nematoda</taxon>
        <taxon>Chromadorea</taxon>
        <taxon>Rhabditida</taxon>
        <taxon>Spirurina</taxon>
        <taxon>Spiruromorpha</taxon>
        <taxon>Spiruroidea</taxon>
        <taxon>Gongylonematidae</taxon>
        <taxon>Gongylonema</taxon>
    </lineage>
</organism>
<proteinExistence type="predicted"/>
<name>A0A183DX50_9BILA</name>
<evidence type="ECO:0000313" key="3">
    <source>
        <dbReference type="Proteomes" id="UP000271098"/>
    </source>
</evidence>
<reference evidence="4" key="1">
    <citation type="submission" date="2016-06" db="UniProtKB">
        <authorList>
            <consortium name="WormBaseParasite"/>
        </authorList>
    </citation>
    <scope>IDENTIFICATION</scope>
</reference>
<keyword evidence="1" id="KW-0472">Membrane</keyword>
<dbReference type="WBParaSite" id="GPUH_0001330601-mRNA-1">
    <property type="protein sequence ID" value="GPUH_0001330601-mRNA-1"/>
    <property type="gene ID" value="GPUH_0001330601"/>
</dbReference>
<reference evidence="2 3" key="2">
    <citation type="submission" date="2018-11" db="EMBL/GenBank/DDBJ databases">
        <authorList>
            <consortium name="Pathogen Informatics"/>
        </authorList>
    </citation>
    <scope>NUCLEOTIDE SEQUENCE [LARGE SCALE GENOMIC DNA]</scope>
</reference>
<keyword evidence="1" id="KW-0812">Transmembrane</keyword>
<gene>
    <name evidence="2" type="ORF">GPUH_LOCUS13291</name>
</gene>
<dbReference type="AlphaFoldDB" id="A0A183DX50"/>
<dbReference type="EMBL" id="UYRT01080085">
    <property type="protein sequence ID" value="VDN21993.1"/>
    <property type="molecule type" value="Genomic_DNA"/>
</dbReference>
<accession>A0A183DX50</accession>
<dbReference type="Proteomes" id="UP000271098">
    <property type="component" value="Unassembled WGS sequence"/>
</dbReference>
<feature type="transmembrane region" description="Helical" evidence="1">
    <location>
        <begin position="37"/>
        <end position="58"/>
    </location>
</feature>
<protein>
    <submittedName>
        <fullName evidence="4">Deltameth_res domain-containing protein</fullName>
    </submittedName>
</protein>
<keyword evidence="3" id="KW-1185">Reference proteome</keyword>
<keyword evidence="1" id="KW-1133">Transmembrane helix</keyword>
<evidence type="ECO:0000313" key="2">
    <source>
        <dbReference type="EMBL" id="VDN21993.1"/>
    </source>
</evidence>
<dbReference type="OrthoDB" id="5947505at2759"/>
<evidence type="ECO:0000313" key="4">
    <source>
        <dbReference type="WBParaSite" id="GPUH_0001330601-mRNA-1"/>
    </source>
</evidence>
<sequence length="83" mass="9736">MSALLNRLLAASRAGEKIVAEYDEEADDRDRFKYDKFYNTVVMFGTPTVLGILFYMAYLGHTMERHFDQDKYIPYPYLAVRNV</sequence>
<evidence type="ECO:0000256" key="1">
    <source>
        <dbReference type="SAM" id="Phobius"/>
    </source>
</evidence>